<dbReference type="InterPro" id="IPR032808">
    <property type="entry name" value="DoxX"/>
</dbReference>
<evidence type="ECO:0000256" key="2">
    <source>
        <dbReference type="ARBA" id="ARBA00006679"/>
    </source>
</evidence>
<keyword evidence="6 7" id="KW-0472">Membrane</keyword>
<dbReference type="InterPro" id="IPR051907">
    <property type="entry name" value="DoxX-like_oxidoreductase"/>
</dbReference>
<name>A0A2U8HAC3_9RHOO</name>
<dbReference type="AlphaFoldDB" id="A0A2U8HAC3"/>
<evidence type="ECO:0000313" key="9">
    <source>
        <dbReference type="Proteomes" id="UP000244902"/>
    </source>
</evidence>
<protein>
    <recommendedName>
        <fullName evidence="10">DoxX family protein</fullName>
    </recommendedName>
</protein>
<organism evidence="8 9">
    <name type="scientific">Parazoarcus communis</name>
    <dbReference type="NCBI Taxonomy" id="41977"/>
    <lineage>
        <taxon>Bacteria</taxon>
        <taxon>Pseudomonadati</taxon>
        <taxon>Pseudomonadota</taxon>
        <taxon>Betaproteobacteria</taxon>
        <taxon>Rhodocyclales</taxon>
        <taxon>Zoogloeaceae</taxon>
        <taxon>Parazoarcus</taxon>
    </lineage>
</organism>
<dbReference type="RefSeq" id="WP_108976596.1">
    <property type="nucleotide sequence ID" value="NZ_CP022188.1"/>
</dbReference>
<reference evidence="8 9" key="1">
    <citation type="submission" date="2017-06" db="EMBL/GenBank/DDBJ databases">
        <title>Azoarcus sp. TSNA42 complete genome sequence.</title>
        <authorList>
            <person name="Woo J.-H."/>
            <person name="Kim H.-S."/>
        </authorList>
    </citation>
    <scope>NUCLEOTIDE SEQUENCE [LARGE SCALE GENOMIC DNA]</scope>
    <source>
        <strain evidence="8 9">TSNA42</strain>
    </source>
</reference>
<comment type="similarity">
    <text evidence="2">Belongs to the DoxX family.</text>
</comment>
<dbReference type="GO" id="GO:0005886">
    <property type="term" value="C:plasma membrane"/>
    <property type="evidence" value="ECO:0007669"/>
    <property type="project" value="UniProtKB-SubCell"/>
</dbReference>
<proteinExistence type="inferred from homology"/>
<dbReference type="PANTHER" id="PTHR33452:SF1">
    <property type="entry name" value="INNER MEMBRANE PROTEIN YPHA-RELATED"/>
    <property type="match status" value="1"/>
</dbReference>
<comment type="subcellular location">
    <subcellularLocation>
        <location evidence="1">Cell membrane</location>
        <topology evidence="1">Multi-pass membrane protein</topology>
    </subcellularLocation>
</comment>
<evidence type="ECO:0008006" key="10">
    <source>
        <dbReference type="Google" id="ProtNLM"/>
    </source>
</evidence>
<evidence type="ECO:0000256" key="4">
    <source>
        <dbReference type="ARBA" id="ARBA00022692"/>
    </source>
</evidence>
<gene>
    <name evidence="8" type="ORF">CEW87_21515</name>
</gene>
<dbReference type="OrthoDB" id="121744at2"/>
<dbReference type="Proteomes" id="UP000244902">
    <property type="component" value="Chromosome"/>
</dbReference>
<feature type="transmembrane region" description="Helical" evidence="7">
    <location>
        <begin position="148"/>
        <end position="166"/>
    </location>
</feature>
<evidence type="ECO:0000256" key="1">
    <source>
        <dbReference type="ARBA" id="ARBA00004651"/>
    </source>
</evidence>
<sequence>MNTHTDSVTHLPAAGEPALLQLVRRSIGLMGRIPPSLIAFVGRFSIAAVFWKSGQTKVEGMAIDLINGDFSLGVPTLSDTALYLFQEEYRLPLIPPELAAPMAAFAEHLFPILILFGLMTRFSALALLIMTLTIQIFVYPDAYPTHGVWAAVLLYLIAKGPGRISIDHWIARRYRAD</sequence>
<evidence type="ECO:0000256" key="5">
    <source>
        <dbReference type="ARBA" id="ARBA00022989"/>
    </source>
</evidence>
<keyword evidence="4 7" id="KW-0812">Transmembrane</keyword>
<keyword evidence="5 7" id="KW-1133">Transmembrane helix</keyword>
<evidence type="ECO:0000256" key="6">
    <source>
        <dbReference type="ARBA" id="ARBA00023136"/>
    </source>
</evidence>
<accession>A0A2U8HAC3</accession>
<keyword evidence="3" id="KW-1003">Cell membrane</keyword>
<evidence type="ECO:0000256" key="3">
    <source>
        <dbReference type="ARBA" id="ARBA00022475"/>
    </source>
</evidence>
<dbReference type="PANTHER" id="PTHR33452">
    <property type="entry name" value="OXIDOREDUCTASE CATD-RELATED"/>
    <property type="match status" value="1"/>
</dbReference>
<evidence type="ECO:0000256" key="7">
    <source>
        <dbReference type="SAM" id="Phobius"/>
    </source>
</evidence>
<dbReference type="Pfam" id="PF07681">
    <property type="entry name" value="DoxX"/>
    <property type="match status" value="1"/>
</dbReference>
<evidence type="ECO:0000313" key="8">
    <source>
        <dbReference type="EMBL" id="AWI81705.1"/>
    </source>
</evidence>
<dbReference type="EMBL" id="CP022188">
    <property type="protein sequence ID" value="AWI81705.1"/>
    <property type="molecule type" value="Genomic_DNA"/>
</dbReference>